<dbReference type="Proteomes" id="UP000008076">
    <property type="component" value="Unassembled WGS sequence"/>
</dbReference>
<organism evidence="3">
    <name type="scientific">Entamoeba dispar (strain ATCC PRA-260 / SAW760)</name>
    <dbReference type="NCBI Taxonomy" id="370354"/>
    <lineage>
        <taxon>Eukaryota</taxon>
        <taxon>Amoebozoa</taxon>
        <taxon>Evosea</taxon>
        <taxon>Archamoebae</taxon>
        <taxon>Mastigamoebida</taxon>
        <taxon>Entamoebidae</taxon>
        <taxon>Entamoeba</taxon>
    </lineage>
</organism>
<gene>
    <name evidence="2" type="ORF">EDI_022130</name>
</gene>
<protein>
    <submittedName>
        <fullName evidence="2">Uncharacterized protein</fullName>
    </submittedName>
</protein>
<dbReference type="AlphaFoldDB" id="B0E9X5"/>
<dbReference type="RefSeq" id="XP_001735154.1">
    <property type="nucleotide sequence ID" value="XM_001735102.1"/>
</dbReference>
<accession>B0E9X5</accession>
<dbReference type="GeneID" id="5880092"/>
<evidence type="ECO:0000313" key="3">
    <source>
        <dbReference type="Proteomes" id="UP000008076"/>
    </source>
</evidence>
<dbReference type="VEuPathDB" id="AmoebaDB:EDI_022130"/>
<evidence type="ECO:0000256" key="1">
    <source>
        <dbReference type="SAM" id="MobiDB-lite"/>
    </source>
</evidence>
<sequence>MCNSKRLKKIPESTEPDNHQENEMKKLWENTVTKVSKIVVRKLEGVSDIIVSRYNTFLLPKNFKVKGVVGICQINKCKYTIWKILRSYKPFLNSWINSTHLIILLMHNP</sequence>
<reference evidence="3" key="1">
    <citation type="submission" date="2007-12" db="EMBL/GenBank/DDBJ databases">
        <title>Annotation of Entamoeba dispar SAW760.</title>
        <authorList>
            <person name="Lorenzi H."/>
            <person name="Inman J."/>
            <person name="Schobel S."/>
            <person name="Amedeo P."/>
            <person name="Caler E."/>
        </authorList>
    </citation>
    <scope>NUCLEOTIDE SEQUENCE [LARGE SCALE GENOMIC DNA]</scope>
    <source>
        <strain evidence="3">ATCC PRA-260 / SAW760</strain>
    </source>
</reference>
<name>B0E9X5_ENTDS</name>
<dbReference type="KEGG" id="edi:EDI_022130"/>
<keyword evidence="3" id="KW-1185">Reference proteome</keyword>
<feature type="compositionally biased region" description="Basic and acidic residues" evidence="1">
    <location>
        <begin position="9"/>
        <end position="23"/>
    </location>
</feature>
<evidence type="ECO:0000313" key="2">
    <source>
        <dbReference type="EMBL" id="EDR28673.1"/>
    </source>
</evidence>
<feature type="region of interest" description="Disordered" evidence="1">
    <location>
        <begin position="1"/>
        <end position="23"/>
    </location>
</feature>
<dbReference type="EMBL" id="DS548390">
    <property type="protein sequence ID" value="EDR28673.1"/>
    <property type="molecule type" value="Genomic_DNA"/>
</dbReference>
<proteinExistence type="predicted"/>